<evidence type="ECO:0000313" key="2">
    <source>
        <dbReference type="EMBL" id="SDD01759.1"/>
    </source>
</evidence>
<dbReference type="AlphaFoldDB" id="A0A1G6RAX7"/>
<dbReference type="OrthoDB" id="9031734at2"/>
<organism evidence="2 3">
    <name type="scientific">Paraburkholderia lycopersici</name>
    <dbReference type="NCBI Taxonomy" id="416944"/>
    <lineage>
        <taxon>Bacteria</taxon>
        <taxon>Pseudomonadati</taxon>
        <taxon>Pseudomonadota</taxon>
        <taxon>Betaproteobacteria</taxon>
        <taxon>Burkholderiales</taxon>
        <taxon>Burkholderiaceae</taxon>
        <taxon>Paraburkholderia</taxon>
    </lineage>
</organism>
<keyword evidence="3" id="KW-1185">Reference proteome</keyword>
<evidence type="ECO:0000313" key="3">
    <source>
        <dbReference type="Proteomes" id="UP000198908"/>
    </source>
</evidence>
<sequence>MARRSIVLHRVLATSLLLMCSAGSVHASGVIHFRGMIVEPPCSLSAHGEADQMQIRTTCPRPAAGKVALVDTSNHVPLRNFRLTSQSQPIDLTAVDNTGNRSGITAIVTYR</sequence>
<reference evidence="3" key="1">
    <citation type="submission" date="2016-09" db="EMBL/GenBank/DDBJ databases">
        <authorList>
            <person name="Varghese N."/>
            <person name="Submissions S."/>
        </authorList>
    </citation>
    <scope>NUCLEOTIDE SEQUENCE [LARGE SCALE GENOMIC DNA]</scope>
    <source>
        <strain evidence="3">TNe-862</strain>
    </source>
</reference>
<dbReference type="EMBL" id="FMYQ01000013">
    <property type="protein sequence ID" value="SDD01759.1"/>
    <property type="molecule type" value="Genomic_DNA"/>
</dbReference>
<accession>A0A1G6RAX7</accession>
<evidence type="ECO:0000256" key="1">
    <source>
        <dbReference type="SAM" id="SignalP"/>
    </source>
</evidence>
<protein>
    <recommendedName>
        <fullName evidence="4">Type 1 fimbrial protein</fullName>
    </recommendedName>
</protein>
<evidence type="ECO:0008006" key="4">
    <source>
        <dbReference type="Google" id="ProtNLM"/>
    </source>
</evidence>
<gene>
    <name evidence="2" type="ORF">SAMN05421548_11364</name>
</gene>
<feature type="chain" id="PRO_5011741008" description="Type 1 fimbrial protein" evidence="1">
    <location>
        <begin position="28"/>
        <end position="111"/>
    </location>
</feature>
<proteinExistence type="predicted"/>
<feature type="signal peptide" evidence="1">
    <location>
        <begin position="1"/>
        <end position="27"/>
    </location>
</feature>
<name>A0A1G6RAX7_9BURK</name>
<dbReference type="Proteomes" id="UP000198908">
    <property type="component" value="Unassembled WGS sequence"/>
</dbReference>
<keyword evidence="1" id="KW-0732">Signal</keyword>